<feature type="domain" description="Riboflavin kinase" evidence="16">
    <location>
        <begin position="168"/>
        <end position="293"/>
    </location>
</feature>
<dbReference type="AlphaFoldDB" id="A0A5A7MPH5"/>
<evidence type="ECO:0000256" key="6">
    <source>
        <dbReference type="ARBA" id="ARBA00022679"/>
    </source>
</evidence>
<dbReference type="UniPathway" id="UPA00276">
    <property type="reaction ID" value="UER00406"/>
</dbReference>
<dbReference type="CDD" id="cd02064">
    <property type="entry name" value="FAD_synthetase_N"/>
    <property type="match status" value="1"/>
</dbReference>
<name>A0A5A7MPH5_9PROT</name>
<keyword evidence="8 15" id="KW-0547">Nucleotide-binding</keyword>
<keyword evidence="6 15" id="KW-0808">Transferase</keyword>
<evidence type="ECO:0000259" key="16">
    <source>
        <dbReference type="SMART" id="SM00904"/>
    </source>
</evidence>
<dbReference type="GO" id="GO:0008531">
    <property type="term" value="F:riboflavin kinase activity"/>
    <property type="evidence" value="ECO:0007669"/>
    <property type="project" value="UniProtKB-UniRule"/>
</dbReference>
<evidence type="ECO:0000256" key="2">
    <source>
        <dbReference type="ARBA" id="ARBA00004726"/>
    </source>
</evidence>
<protein>
    <recommendedName>
        <fullName evidence="15">Riboflavin biosynthesis protein</fullName>
    </recommendedName>
    <domain>
        <recommendedName>
            <fullName evidence="15">Riboflavin kinase</fullName>
            <ecNumber evidence="15">2.7.1.26</ecNumber>
        </recommendedName>
        <alternativeName>
            <fullName evidence="15">Flavokinase</fullName>
        </alternativeName>
    </domain>
    <domain>
        <recommendedName>
            <fullName evidence="15">FMN adenylyltransferase</fullName>
            <ecNumber evidence="15">2.7.7.2</ecNumber>
        </recommendedName>
        <alternativeName>
            <fullName evidence="15">FAD pyrophosphorylase</fullName>
        </alternativeName>
        <alternativeName>
            <fullName evidence="15">FAD synthase</fullName>
        </alternativeName>
    </domain>
</protein>
<dbReference type="NCBIfam" id="NF004160">
    <property type="entry name" value="PRK05627.1-3"/>
    <property type="match status" value="1"/>
</dbReference>
<evidence type="ECO:0000313" key="17">
    <source>
        <dbReference type="EMBL" id="GEQ97093.1"/>
    </source>
</evidence>
<sequence length="322" mass="35673">MGNFDGFHRGHQVVVGEAGRLARDMGVPLAVVTTEPHPRSFFRPNDPPFRLTPFRERAWLLEQFGVDLLVSLPFDATLSHFSPQQFVTEILCEKLGVLHLLAGYDYRFGAKRAGGSDLLAWMGKMEGFGLSVVEPVTFGIEGAAGQIYSSSLVRDTLREGRARRAASLLGHWWTLSGHVLEGDKRGRTIGFPTANLALEDVLHPKFGVYAVRVTVEGDDAIYGGVANLGCRPTFDKSDITLETFLFDFEGDLYGRHIRVEFVGFVRAEQKFSGIEALKAQIAQDCQTARTLLADPENARDHLPPPRLDRYLADHPVALAKPR</sequence>
<dbReference type="InterPro" id="IPR015865">
    <property type="entry name" value="Riboflavin_kinase_bac/euk"/>
</dbReference>
<keyword evidence="12" id="KW-0511">Multifunctional enzyme</keyword>
<evidence type="ECO:0000256" key="3">
    <source>
        <dbReference type="ARBA" id="ARBA00005201"/>
    </source>
</evidence>
<comment type="caution">
    <text evidence="17">The sequence shown here is derived from an EMBL/GenBank/DDBJ whole genome shotgun (WGS) entry which is preliminary data.</text>
</comment>
<keyword evidence="4 15" id="KW-0285">Flavoprotein</keyword>
<organism evidence="17 18">
    <name type="scientific">Iodidimonas gelatinilytica</name>
    <dbReference type="NCBI Taxonomy" id="1236966"/>
    <lineage>
        <taxon>Bacteria</taxon>
        <taxon>Pseudomonadati</taxon>
        <taxon>Pseudomonadota</taxon>
        <taxon>Alphaproteobacteria</taxon>
        <taxon>Iodidimonadales</taxon>
        <taxon>Iodidimonadaceae</taxon>
        <taxon>Iodidimonas</taxon>
    </lineage>
</organism>
<evidence type="ECO:0000256" key="12">
    <source>
        <dbReference type="ARBA" id="ARBA00023268"/>
    </source>
</evidence>
<dbReference type="InterPro" id="IPR014729">
    <property type="entry name" value="Rossmann-like_a/b/a_fold"/>
</dbReference>
<dbReference type="GO" id="GO:0003919">
    <property type="term" value="F:FMN adenylyltransferase activity"/>
    <property type="evidence" value="ECO:0007669"/>
    <property type="project" value="UniProtKB-UniRule"/>
</dbReference>
<comment type="function">
    <text evidence="1">Catalyzes the phosphorylation of riboflavin to FMN followed by the adenylation of FMN to FAD.</text>
</comment>
<evidence type="ECO:0000313" key="18">
    <source>
        <dbReference type="Proteomes" id="UP000322084"/>
    </source>
</evidence>
<comment type="catalytic activity">
    <reaction evidence="14 15">
        <text>FMN + ATP + H(+) = FAD + diphosphate</text>
        <dbReference type="Rhea" id="RHEA:17237"/>
        <dbReference type="ChEBI" id="CHEBI:15378"/>
        <dbReference type="ChEBI" id="CHEBI:30616"/>
        <dbReference type="ChEBI" id="CHEBI:33019"/>
        <dbReference type="ChEBI" id="CHEBI:57692"/>
        <dbReference type="ChEBI" id="CHEBI:58210"/>
        <dbReference type="EC" id="2.7.7.2"/>
    </reaction>
</comment>
<keyword evidence="9 15" id="KW-0418">Kinase</keyword>
<dbReference type="GO" id="GO:0006747">
    <property type="term" value="P:FAD biosynthetic process"/>
    <property type="evidence" value="ECO:0007669"/>
    <property type="project" value="UniProtKB-UniRule"/>
</dbReference>
<dbReference type="InterPro" id="IPR023465">
    <property type="entry name" value="Riboflavin_kinase_dom_sf"/>
</dbReference>
<dbReference type="SMART" id="SM00904">
    <property type="entry name" value="Flavokinase"/>
    <property type="match status" value="1"/>
</dbReference>
<evidence type="ECO:0000256" key="15">
    <source>
        <dbReference type="PIRNR" id="PIRNR004491"/>
    </source>
</evidence>
<evidence type="ECO:0000256" key="1">
    <source>
        <dbReference type="ARBA" id="ARBA00002121"/>
    </source>
</evidence>
<evidence type="ECO:0000256" key="13">
    <source>
        <dbReference type="ARBA" id="ARBA00047880"/>
    </source>
</evidence>
<comment type="pathway">
    <text evidence="3 15">Cofactor biosynthesis; FMN biosynthesis; FMN from riboflavin (ATP route): step 1/1.</text>
</comment>
<evidence type="ECO:0000256" key="8">
    <source>
        <dbReference type="ARBA" id="ARBA00022741"/>
    </source>
</evidence>
<gene>
    <name evidence="17" type="ORF">JCM17844_07300</name>
</gene>
<dbReference type="GO" id="GO:0009398">
    <property type="term" value="P:FMN biosynthetic process"/>
    <property type="evidence" value="ECO:0007669"/>
    <property type="project" value="UniProtKB-UniRule"/>
</dbReference>
<evidence type="ECO:0000256" key="11">
    <source>
        <dbReference type="ARBA" id="ARBA00022840"/>
    </source>
</evidence>
<evidence type="ECO:0000256" key="10">
    <source>
        <dbReference type="ARBA" id="ARBA00022827"/>
    </source>
</evidence>
<comment type="pathway">
    <text evidence="2 15">Cofactor biosynthesis; FAD biosynthesis; FAD from FMN: step 1/1.</text>
</comment>
<keyword evidence="7 15" id="KW-0548">Nucleotidyltransferase</keyword>
<dbReference type="Gene3D" id="3.40.50.620">
    <property type="entry name" value="HUPs"/>
    <property type="match status" value="1"/>
</dbReference>
<dbReference type="SUPFAM" id="SSF52374">
    <property type="entry name" value="Nucleotidylyl transferase"/>
    <property type="match status" value="1"/>
</dbReference>
<dbReference type="Proteomes" id="UP000322084">
    <property type="component" value="Unassembled WGS sequence"/>
</dbReference>
<dbReference type="PANTHER" id="PTHR22749:SF6">
    <property type="entry name" value="RIBOFLAVIN KINASE"/>
    <property type="match status" value="1"/>
</dbReference>
<keyword evidence="5 15" id="KW-0288">FMN</keyword>
<dbReference type="GO" id="GO:0005524">
    <property type="term" value="F:ATP binding"/>
    <property type="evidence" value="ECO:0007669"/>
    <property type="project" value="UniProtKB-UniRule"/>
</dbReference>
<dbReference type="FunFam" id="2.40.30.30:FF:000003">
    <property type="entry name" value="Riboflavin biosynthesis protein"/>
    <property type="match status" value="1"/>
</dbReference>
<dbReference type="UniPathway" id="UPA00277">
    <property type="reaction ID" value="UER00407"/>
</dbReference>
<dbReference type="Pfam" id="PF01687">
    <property type="entry name" value="Flavokinase"/>
    <property type="match status" value="1"/>
</dbReference>
<dbReference type="EMBL" id="BKCL01000002">
    <property type="protein sequence ID" value="GEQ97093.1"/>
    <property type="molecule type" value="Genomic_DNA"/>
</dbReference>
<comment type="similarity">
    <text evidence="15">Belongs to the ribF family.</text>
</comment>
<keyword evidence="10 15" id="KW-0274">FAD</keyword>
<proteinExistence type="inferred from homology"/>
<dbReference type="PANTHER" id="PTHR22749">
    <property type="entry name" value="RIBOFLAVIN KINASE/FMN ADENYLYLTRANSFERASE"/>
    <property type="match status" value="1"/>
</dbReference>
<dbReference type="NCBIfam" id="TIGR00083">
    <property type="entry name" value="ribF"/>
    <property type="match status" value="1"/>
</dbReference>
<dbReference type="EC" id="2.7.1.26" evidence="15"/>
<evidence type="ECO:0000256" key="14">
    <source>
        <dbReference type="ARBA" id="ARBA00049494"/>
    </source>
</evidence>
<dbReference type="EC" id="2.7.7.2" evidence="15"/>
<comment type="catalytic activity">
    <reaction evidence="13 15">
        <text>riboflavin + ATP = FMN + ADP + H(+)</text>
        <dbReference type="Rhea" id="RHEA:14357"/>
        <dbReference type="ChEBI" id="CHEBI:15378"/>
        <dbReference type="ChEBI" id="CHEBI:30616"/>
        <dbReference type="ChEBI" id="CHEBI:57986"/>
        <dbReference type="ChEBI" id="CHEBI:58210"/>
        <dbReference type="ChEBI" id="CHEBI:456216"/>
        <dbReference type="EC" id="2.7.1.26"/>
    </reaction>
</comment>
<dbReference type="InterPro" id="IPR002606">
    <property type="entry name" value="Riboflavin_kinase_bac"/>
</dbReference>
<dbReference type="GO" id="GO:0009231">
    <property type="term" value="P:riboflavin biosynthetic process"/>
    <property type="evidence" value="ECO:0007669"/>
    <property type="project" value="InterPro"/>
</dbReference>
<evidence type="ECO:0000256" key="5">
    <source>
        <dbReference type="ARBA" id="ARBA00022643"/>
    </source>
</evidence>
<dbReference type="InterPro" id="IPR023468">
    <property type="entry name" value="Riboflavin_kinase"/>
</dbReference>
<evidence type="ECO:0000256" key="4">
    <source>
        <dbReference type="ARBA" id="ARBA00022630"/>
    </source>
</evidence>
<keyword evidence="11 15" id="KW-0067">ATP-binding</keyword>
<dbReference type="Pfam" id="PF06574">
    <property type="entry name" value="FAD_syn"/>
    <property type="match status" value="1"/>
</dbReference>
<dbReference type="Gene3D" id="2.40.30.30">
    <property type="entry name" value="Riboflavin kinase-like"/>
    <property type="match status" value="1"/>
</dbReference>
<dbReference type="SUPFAM" id="SSF82114">
    <property type="entry name" value="Riboflavin kinase-like"/>
    <property type="match status" value="1"/>
</dbReference>
<reference evidence="17 18" key="1">
    <citation type="submission" date="2019-09" db="EMBL/GenBank/DDBJ databases">
        <title>NBRP : Genome information of microbial organism related human and environment.</title>
        <authorList>
            <person name="Hattori M."/>
            <person name="Oshima K."/>
            <person name="Inaba H."/>
            <person name="Suda W."/>
            <person name="Sakamoto M."/>
            <person name="Iino T."/>
            <person name="Kitahara M."/>
            <person name="Oshida Y."/>
            <person name="Iida T."/>
            <person name="Kudo T."/>
            <person name="Itoh T."/>
            <person name="Ohkuma M."/>
        </authorList>
    </citation>
    <scope>NUCLEOTIDE SEQUENCE [LARGE SCALE GENOMIC DNA]</scope>
    <source>
        <strain evidence="17 18">Hi-2</strain>
    </source>
</reference>
<evidence type="ECO:0000256" key="7">
    <source>
        <dbReference type="ARBA" id="ARBA00022695"/>
    </source>
</evidence>
<evidence type="ECO:0000256" key="9">
    <source>
        <dbReference type="ARBA" id="ARBA00022777"/>
    </source>
</evidence>
<accession>A0A5A7MPH5</accession>
<dbReference type="PIRSF" id="PIRSF004491">
    <property type="entry name" value="FAD_Synth"/>
    <property type="match status" value="1"/>
</dbReference>
<dbReference type="InterPro" id="IPR015864">
    <property type="entry name" value="FAD_synthase"/>
</dbReference>